<dbReference type="Pfam" id="PF08263">
    <property type="entry name" value="LRRNT_2"/>
    <property type="match status" value="1"/>
</dbReference>
<dbReference type="FunFam" id="3.80.10.10:FF:000363">
    <property type="entry name" value="Leucine-rich repeat family protein"/>
    <property type="match status" value="1"/>
</dbReference>
<dbReference type="EMBL" id="CM002876">
    <property type="protein sequence ID" value="KFK27543.1"/>
    <property type="molecule type" value="Genomic_DNA"/>
</dbReference>
<feature type="domain" description="Leucine-rich repeat-containing N-terminal plant-type" evidence="5">
    <location>
        <begin position="29"/>
        <end position="63"/>
    </location>
</feature>
<dbReference type="SUPFAM" id="SSF52058">
    <property type="entry name" value="L domain-like"/>
    <property type="match status" value="1"/>
</dbReference>
<dbReference type="FunFam" id="3.80.10.10:FF:000542">
    <property type="entry name" value="Leucine-rich repeat protein kinase family protein"/>
    <property type="match status" value="1"/>
</dbReference>
<dbReference type="Proteomes" id="UP000029120">
    <property type="component" value="Chromosome 8"/>
</dbReference>
<dbReference type="Gene3D" id="3.80.10.10">
    <property type="entry name" value="Ribonuclease Inhibitor"/>
    <property type="match status" value="3"/>
</dbReference>
<sequence>MSSRIRAFMFMILFFFQISYVSAVTNGLDVYALKALKSGWSKFPESWEGSDPCGTNWIGITCNNDRVVSISLVNFNLEGKLSSYISFLSELHILDLSYNTGLSGPLPPNIGDLKKLTNLVLVGCTFSGQIPESIGSLEQLMYLSLNSNQFSGTIPASIGQLSKLYWFDITDNQIEGKLPISNGTSSPGLDMLLDTKHFHFGQNKLSGDIPETLFSSKMTLIHVLFNENRFTGKIPDSLSLVKTLTVIRLDINELSGEIPPSLDNLANLDALDLSNNRFTGSLPNLTNLSILTMLDLSNNTFESSPIPSWISSLHLLATLNMEGIQLVGPIPMFLFSSMQLKTLILKRNRINGTLDFGTINNSHMEYVDIQYNELTDYKPPTNKRIQVILADNPVCKRWGMS</sequence>
<dbReference type="InterPro" id="IPR001611">
    <property type="entry name" value="Leu-rich_rpt"/>
</dbReference>
<gene>
    <name evidence="6" type="ordered locus">AALP_Aa8g397000</name>
</gene>
<evidence type="ECO:0000313" key="6">
    <source>
        <dbReference type="EMBL" id="KFK27543.1"/>
    </source>
</evidence>
<keyword evidence="2 4" id="KW-0732">Signal</keyword>
<dbReference type="Pfam" id="PF00560">
    <property type="entry name" value="LRR_1"/>
    <property type="match status" value="4"/>
</dbReference>
<name>A0A087GCE1_ARAAL</name>
<keyword evidence="1" id="KW-0433">Leucine-rich repeat</keyword>
<feature type="signal peptide" evidence="4">
    <location>
        <begin position="1"/>
        <end position="23"/>
    </location>
</feature>
<dbReference type="Gramene" id="KFK27543">
    <property type="protein sequence ID" value="KFK27543"/>
    <property type="gene ID" value="AALP_AA8G397000"/>
</dbReference>
<protein>
    <recommendedName>
        <fullName evidence="5">Leucine-rich repeat-containing N-terminal plant-type domain-containing protein</fullName>
    </recommendedName>
</protein>
<dbReference type="OMA" id="KNEWTRS"/>
<dbReference type="PANTHER" id="PTHR48060:SF24">
    <property type="entry name" value="NON-SPECIFIC SERINE_THREONINE PROTEIN KINASE"/>
    <property type="match status" value="1"/>
</dbReference>
<keyword evidence="7" id="KW-1185">Reference proteome</keyword>
<organism evidence="6 7">
    <name type="scientific">Arabis alpina</name>
    <name type="common">Alpine rock-cress</name>
    <dbReference type="NCBI Taxonomy" id="50452"/>
    <lineage>
        <taxon>Eukaryota</taxon>
        <taxon>Viridiplantae</taxon>
        <taxon>Streptophyta</taxon>
        <taxon>Embryophyta</taxon>
        <taxon>Tracheophyta</taxon>
        <taxon>Spermatophyta</taxon>
        <taxon>Magnoliopsida</taxon>
        <taxon>eudicotyledons</taxon>
        <taxon>Gunneridae</taxon>
        <taxon>Pentapetalae</taxon>
        <taxon>rosids</taxon>
        <taxon>malvids</taxon>
        <taxon>Brassicales</taxon>
        <taxon>Brassicaceae</taxon>
        <taxon>Arabideae</taxon>
        <taxon>Arabis</taxon>
    </lineage>
</organism>
<dbReference type="PROSITE" id="PS51450">
    <property type="entry name" value="LRR"/>
    <property type="match status" value="1"/>
</dbReference>
<evidence type="ECO:0000256" key="3">
    <source>
        <dbReference type="ARBA" id="ARBA00022737"/>
    </source>
</evidence>
<evidence type="ECO:0000313" key="7">
    <source>
        <dbReference type="Proteomes" id="UP000029120"/>
    </source>
</evidence>
<dbReference type="InterPro" id="IPR053211">
    <property type="entry name" value="DNA_repair-toleration"/>
</dbReference>
<keyword evidence="3" id="KW-0677">Repeat</keyword>
<feature type="chain" id="PRO_5001821860" description="Leucine-rich repeat-containing N-terminal plant-type domain-containing protein" evidence="4">
    <location>
        <begin position="24"/>
        <end position="401"/>
    </location>
</feature>
<evidence type="ECO:0000259" key="5">
    <source>
        <dbReference type="Pfam" id="PF08263"/>
    </source>
</evidence>
<evidence type="ECO:0000256" key="1">
    <source>
        <dbReference type="ARBA" id="ARBA00022614"/>
    </source>
</evidence>
<dbReference type="InterPro" id="IPR032675">
    <property type="entry name" value="LRR_dom_sf"/>
</dbReference>
<dbReference type="PANTHER" id="PTHR48060">
    <property type="entry name" value="DNA DAMAGE-REPAIR/TOLERATION PROTEIN DRT100"/>
    <property type="match status" value="1"/>
</dbReference>
<evidence type="ECO:0000256" key="4">
    <source>
        <dbReference type="SAM" id="SignalP"/>
    </source>
</evidence>
<dbReference type="AlphaFoldDB" id="A0A087GCE1"/>
<reference evidence="7" key="1">
    <citation type="journal article" date="2015" name="Nat. Plants">
        <title>Genome expansion of Arabis alpina linked with retrotransposition and reduced symmetric DNA methylation.</title>
        <authorList>
            <person name="Willing E.M."/>
            <person name="Rawat V."/>
            <person name="Mandakova T."/>
            <person name="Maumus F."/>
            <person name="James G.V."/>
            <person name="Nordstroem K.J."/>
            <person name="Becker C."/>
            <person name="Warthmann N."/>
            <person name="Chica C."/>
            <person name="Szarzynska B."/>
            <person name="Zytnicki M."/>
            <person name="Albani M.C."/>
            <person name="Kiefer C."/>
            <person name="Bergonzi S."/>
            <person name="Castaings L."/>
            <person name="Mateos J.L."/>
            <person name="Berns M.C."/>
            <person name="Bujdoso N."/>
            <person name="Piofczyk T."/>
            <person name="de Lorenzo L."/>
            <person name="Barrero-Sicilia C."/>
            <person name="Mateos I."/>
            <person name="Piednoel M."/>
            <person name="Hagmann J."/>
            <person name="Chen-Min-Tao R."/>
            <person name="Iglesias-Fernandez R."/>
            <person name="Schuster S.C."/>
            <person name="Alonso-Blanco C."/>
            <person name="Roudier F."/>
            <person name="Carbonero P."/>
            <person name="Paz-Ares J."/>
            <person name="Davis S.J."/>
            <person name="Pecinka A."/>
            <person name="Quesneville H."/>
            <person name="Colot V."/>
            <person name="Lysak M.A."/>
            <person name="Weigel D."/>
            <person name="Coupland G."/>
            <person name="Schneeberger K."/>
        </authorList>
    </citation>
    <scope>NUCLEOTIDE SEQUENCE [LARGE SCALE GENOMIC DNA]</scope>
    <source>
        <strain evidence="7">cv. Pajares</strain>
    </source>
</reference>
<dbReference type="eggNOG" id="ENOG502QQH6">
    <property type="taxonomic scope" value="Eukaryota"/>
</dbReference>
<dbReference type="InterPro" id="IPR013210">
    <property type="entry name" value="LRR_N_plant-typ"/>
</dbReference>
<evidence type="ECO:0000256" key="2">
    <source>
        <dbReference type="ARBA" id="ARBA00022729"/>
    </source>
</evidence>
<proteinExistence type="predicted"/>
<accession>A0A087GCE1</accession>
<dbReference type="OrthoDB" id="2015206at2759"/>